<dbReference type="InterPro" id="IPR027417">
    <property type="entry name" value="P-loop_NTPase"/>
</dbReference>
<evidence type="ECO:0000313" key="5">
    <source>
        <dbReference type="EMBL" id="KAK0130823.1"/>
    </source>
</evidence>
<keyword evidence="6" id="KW-1185">Reference proteome</keyword>
<dbReference type="SMART" id="SM00174">
    <property type="entry name" value="RHO"/>
    <property type="match status" value="1"/>
</dbReference>
<dbReference type="GO" id="GO:0003924">
    <property type="term" value="F:GTPase activity"/>
    <property type="evidence" value="ECO:0007669"/>
    <property type="project" value="InterPro"/>
</dbReference>
<evidence type="ECO:0000256" key="2">
    <source>
        <dbReference type="ARBA" id="ARBA00022741"/>
    </source>
</evidence>
<dbReference type="Gene3D" id="3.40.50.300">
    <property type="entry name" value="P-loop containing nucleotide triphosphate hydrolases"/>
    <property type="match status" value="1"/>
</dbReference>
<comment type="similarity">
    <text evidence="1">Belongs to the small GTPase superfamily. Rab family.</text>
</comment>
<gene>
    <name evidence="5" type="primary">RAB20_1</name>
    <name evidence="5" type="ORF">N1851_034498</name>
</gene>
<dbReference type="SMART" id="SM00175">
    <property type="entry name" value="RAB"/>
    <property type="match status" value="1"/>
</dbReference>
<keyword evidence="3" id="KW-0342">GTP-binding</keyword>
<dbReference type="PROSITE" id="PS51419">
    <property type="entry name" value="RAB"/>
    <property type="match status" value="1"/>
</dbReference>
<feature type="compositionally biased region" description="Pro residues" evidence="4">
    <location>
        <begin position="159"/>
        <end position="171"/>
    </location>
</feature>
<organism evidence="5 6">
    <name type="scientific">Merluccius polli</name>
    <name type="common">Benguela hake</name>
    <name type="synonym">Merluccius cadenati</name>
    <dbReference type="NCBI Taxonomy" id="89951"/>
    <lineage>
        <taxon>Eukaryota</taxon>
        <taxon>Metazoa</taxon>
        <taxon>Chordata</taxon>
        <taxon>Craniata</taxon>
        <taxon>Vertebrata</taxon>
        <taxon>Euteleostomi</taxon>
        <taxon>Actinopterygii</taxon>
        <taxon>Neopterygii</taxon>
        <taxon>Teleostei</taxon>
        <taxon>Neoteleostei</taxon>
        <taxon>Acanthomorphata</taxon>
        <taxon>Zeiogadaria</taxon>
        <taxon>Gadariae</taxon>
        <taxon>Gadiformes</taxon>
        <taxon>Gadoidei</taxon>
        <taxon>Merlucciidae</taxon>
        <taxon>Merluccius</taxon>
    </lineage>
</organism>
<reference evidence="5" key="1">
    <citation type="journal article" date="2023" name="Front. Mar. Sci.">
        <title>A new Merluccius polli reference genome to investigate the effects of global change in West African waters.</title>
        <authorList>
            <person name="Mateo J.L."/>
            <person name="Blanco-Fernandez C."/>
            <person name="Garcia-Vazquez E."/>
            <person name="Machado-Schiaffino G."/>
        </authorList>
    </citation>
    <scope>NUCLEOTIDE SEQUENCE</scope>
    <source>
        <strain evidence="5">C29</strain>
        <tissue evidence="5">Fin</tissue>
    </source>
</reference>
<dbReference type="SUPFAM" id="SSF52540">
    <property type="entry name" value="P-loop containing nucleoside triphosphate hydrolases"/>
    <property type="match status" value="1"/>
</dbReference>
<evidence type="ECO:0000256" key="1">
    <source>
        <dbReference type="ARBA" id="ARBA00006270"/>
    </source>
</evidence>
<dbReference type="Proteomes" id="UP001174136">
    <property type="component" value="Unassembled WGS sequence"/>
</dbReference>
<dbReference type="GO" id="GO:0005525">
    <property type="term" value="F:GTP binding"/>
    <property type="evidence" value="ECO:0007669"/>
    <property type="project" value="UniProtKB-KW"/>
</dbReference>
<evidence type="ECO:0000256" key="3">
    <source>
        <dbReference type="ARBA" id="ARBA00023134"/>
    </source>
</evidence>
<keyword evidence="2" id="KW-0547">Nucleotide-binding</keyword>
<dbReference type="SMART" id="SM00173">
    <property type="entry name" value="RAS"/>
    <property type="match status" value="1"/>
</dbReference>
<evidence type="ECO:0000313" key="6">
    <source>
        <dbReference type="Proteomes" id="UP001174136"/>
    </source>
</evidence>
<dbReference type="InterPro" id="IPR001806">
    <property type="entry name" value="Small_GTPase"/>
</dbReference>
<dbReference type="EMBL" id="JAOPHQ010006615">
    <property type="protein sequence ID" value="KAK0130823.1"/>
    <property type="molecule type" value="Genomic_DNA"/>
</dbReference>
<protein>
    <submittedName>
        <fullName evidence="5">Ras-related protein Rab-20</fullName>
    </submittedName>
</protein>
<accession>A0AA47LZG8</accession>
<dbReference type="Pfam" id="PF00071">
    <property type="entry name" value="Ras"/>
    <property type="match status" value="1"/>
</dbReference>
<proteinExistence type="inferred from homology"/>
<comment type="caution">
    <text evidence="5">The sequence shown here is derived from an EMBL/GenBank/DDBJ whole genome shotgun (WGS) entry which is preliminary data.</text>
</comment>
<dbReference type="AlphaFoldDB" id="A0AA47LZG8"/>
<evidence type="ECO:0000256" key="4">
    <source>
        <dbReference type="SAM" id="MobiDB-lite"/>
    </source>
</evidence>
<name>A0AA47LZG8_MERPO</name>
<dbReference type="PANTHER" id="PTHR24073">
    <property type="entry name" value="DRAB5-RELATED"/>
    <property type="match status" value="1"/>
</dbReference>
<sequence length="321" mass="35673">MPEVSKMKKPDVKVVILGDTSVGKTSLLHRYTERKFRDTISTVGGAFYLKQWGPYNISIWDTAGKGRTKYAGSSSTVWAPCTAEARPAIILTYDVTNWQSLAEIEERFLSLTDTANNDCIYAIVGNKADLTDPQAQLTVATDGLADDQGEGGEQRMKPQVPPACPTPPASPASPSSLLKQVGHDEATALYGRILRYKGLDEKSSLPADRMCFETSAKTGYNVDALFETLFDLVLPSILRKRNENQWSPTVDLEDYREANGKRRGRLCSIQLLSRLLEFEQSLVFVSQRCELLLKGVSFTLICGQYFKLPLASQVMDVEKER</sequence>
<dbReference type="PRINTS" id="PR00449">
    <property type="entry name" value="RASTRNSFRMNG"/>
</dbReference>
<feature type="region of interest" description="Disordered" evidence="4">
    <location>
        <begin position="144"/>
        <end position="177"/>
    </location>
</feature>